<sequence>MLFLLERLRHQFHCMLRKSRLKHFYLSFLYLLLILVLHTGLMVHFEKLKLGDALWLSMTTLTTVGYGDLSPETSAGRLSTGILLYLGGISLMAQVASQYLDYRLQRHTDRIRGLWDWKMRNHLLIINAPTQQADAYFMRLISEVRQHPEFAQRPILLLNTLYQEGLPQDLLQLEVAYNYGDAHSEDKLHLVHAHNAHAIVILAGDEHQHTTDHSTLDILHRLSSLNSSAYIVAESIQDTNRQRFRTLGAHSVIRPVRAYPEIVARALVAPGVEQVLENLFSYDEEVIHRYDVVLEAADWLTLVKNALELNLGTPLAYLDIHGHLVHNPKLGEALEIKALFVLAHSSTLKTHAQVQAALQAALTASGSSK</sequence>
<dbReference type="InterPro" id="IPR013099">
    <property type="entry name" value="K_chnl_dom"/>
</dbReference>
<feature type="domain" description="Potassium channel" evidence="4">
    <location>
        <begin position="32"/>
        <end position="97"/>
    </location>
</feature>
<comment type="subcellular location">
    <subcellularLocation>
        <location evidence="1">Cell membrane</location>
        <topology evidence="1">Multi-pass membrane protein</topology>
    </subcellularLocation>
</comment>
<evidence type="ECO:0000259" key="3">
    <source>
        <dbReference type="Pfam" id="PF02254"/>
    </source>
</evidence>
<dbReference type="GO" id="GO:0034220">
    <property type="term" value="P:monoatomic ion transmembrane transport"/>
    <property type="evidence" value="ECO:0007669"/>
    <property type="project" value="UniProtKB-KW"/>
</dbReference>
<keyword evidence="5" id="KW-0407">Ion channel</keyword>
<dbReference type="InterPro" id="IPR003148">
    <property type="entry name" value="RCK_N"/>
</dbReference>
<accession>A0A1H6TBW7</accession>
<dbReference type="Gene3D" id="1.10.287.70">
    <property type="match status" value="1"/>
</dbReference>
<dbReference type="InterPro" id="IPR036291">
    <property type="entry name" value="NAD(P)-bd_dom_sf"/>
</dbReference>
<reference evidence="6" key="1">
    <citation type="submission" date="2016-10" db="EMBL/GenBank/DDBJ databases">
        <authorList>
            <person name="Varghese N."/>
            <person name="Submissions S."/>
        </authorList>
    </citation>
    <scope>NUCLEOTIDE SEQUENCE [LARGE SCALE GENOMIC DNA]</scope>
    <source>
        <strain evidence="6">DSM 7165</strain>
    </source>
</reference>
<keyword evidence="2" id="KW-0812">Transmembrane</keyword>
<dbReference type="SUPFAM" id="SSF81324">
    <property type="entry name" value="Voltage-gated potassium channels"/>
    <property type="match status" value="1"/>
</dbReference>
<feature type="domain" description="RCK N-terminal" evidence="3">
    <location>
        <begin position="175"/>
        <end position="255"/>
    </location>
</feature>
<evidence type="ECO:0000256" key="1">
    <source>
        <dbReference type="ARBA" id="ARBA00004651"/>
    </source>
</evidence>
<organism evidence="5 6">
    <name type="scientific">Allopseudospirillum japonicum</name>
    <dbReference type="NCBI Taxonomy" id="64971"/>
    <lineage>
        <taxon>Bacteria</taxon>
        <taxon>Pseudomonadati</taxon>
        <taxon>Pseudomonadota</taxon>
        <taxon>Gammaproteobacteria</taxon>
        <taxon>Oceanospirillales</taxon>
        <taxon>Oceanospirillaceae</taxon>
        <taxon>Allopseudospirillum</taxon>
    </lineage>
</organism>
<keyword evidence="6" id="KW-1185">Reference proteome</keyword>
<gene>
    <name evidence="5" type="ORF">SAMN05421831_10981</name>
</gene>
<name>A0A1H6TBW7_9GAMM</name>
<dbReference type="GO" id="GO:0006813">
    <property type="term" value="P:potassium ion transport"/>
    <property type="evidence" value="ECO:0007669"/>
    <property type="project" value="InterPro"/>
</dbReference>
<evidence type="ECO:0000256" key="2">
    <source>
        <dbReference type="SAM" id="Phobius"/>
    </source>
</evidence>
<evidence type="ECO:0000313" key="5">
    <source>
        <dbReference type="EMBL" id="SEI75654.1"/>
    </source>
</evidence>
<dbReference type="EMBL" id="FNYH01000009">
    <property type="protein sequence ID" value="SEI75654.1"/>
    <property type="molecule type" value="Genomic_DNA"/>
</dbReference>
<dbReference type="PANTHER" id="PTHR43833">
    <property type="entry name" value="POTASSIUM CHANNEL PROTEIN 2-RELATED-RELATED"/>
    <property type="match status" value="1"/>
</dbReference>
<dbReference type="Gene3D" id="3.40.50.720">
    <property type="entry name" value="NAD(P)-binding Rossmann-like Domain"/>
    <property type="match status" value="1"/>
</dbReference>
<keyword evidence="5" id="KW-0406">Ion transport</keyword>
<keyword evidence="5" id="KW-0813">Transport</keyword>
<protein>
    <submittedName>
        <fullName evidence="5">Voltage-gated potassium channel</fullName>
    </submittedName>
</protein>
<dbReference type="STRING" id="64971.SAMN05421831_10981"/>
<dbReference type="OrthoDB" id="9813518at2"/>
<keyword evidence="2" id="KW-0472">Membrane</keyword>
<dbReference type="Pfam" id="PF02254">
    <property type="entry name" value="TrkA_N"/>
    <property type="match status" value="1"/>
</dbReference>
<feature type="transmembrane region" description="Helical" evidence="2">
    <location>
        <begin position="24"/>
        <end position="45"/>
    </location>
</feature>
<dbReference type="InterPro" id="IPR050721">
    <property type="entry name" value="Trk_Ktr_HKT_K-transport"/>
</dbReference>
<dbReference type="Proteomes" id="UP000242999">
    <property type="component" value="Unassembled WGS sequence"/>
</dbReference>
<dbReference type="PANTHER" id="PTHR43833:SF9">
    <property type="entry name" value="POTASSIUM CHANNEL PROTEIN YUGO-RELATED"/>
    <property type="match status" value="1"/>
</dbReference>
<dbReference type="GO" id="GO:0005886">
    <property type="term" value="C:plasma membrane"/>
    <property type="evidence" value="ECO:0007669"/>
    <property type="project" value="UniProtKB-SubCell"/>
</dbReference>
<proteinExistence type="predicted"/>
<dbReference type="RefSeq" id="WP_093310676.1">
    <property type="nucleotide sequence ID" value="NZ_FNYH01000009.1"/>
</dbReference>
<keyword evidence="2" id="KW-1133">Transmembrane helix</keyword>
<evidence type="ECO:0000313" key="6">
    <source>
        <dbReference type="Proteomes" id="UP000242999"/>
    </source>
</evidence>
<dbReference type="AlphaFoldDB" id="A0A1H6TBW7"/>
<dbReference type="SUPFAM" id="SSF51735">
    <property type="entry name" value="NAD(P)-binding Rossmann-fold domains"/>
    <property type="match status" value="1"/>
</dbReference>
<dbReference type="Pfam" id="PF07885">
    <property type="entry name" value="Ion_trans_2"/>
    <property type="match status" value="1"/>
</dbReference>
<evidence type="ECO:0000259" key="4">
    <source>
        <dbReference type="Pfam" id="PF07885"/>
    </source>
</evidence>